<dbReference type="GO" id="GO:0008757">
    <property type="term" value="F:S-adenosylmethionine-dependent methyltransferase activity"/>
    <property type="evidence" value="ECO:0007669"/>
    <property type="project" value="InterPro"/>
</dbReference>
<dbReference type="CDD" id="cd02440">
    <property type="entry name" value="AdoMet_MTases"/>
    <property type="match status" value="1"/>
</dbReference>
<proteinExistence type="predicted"/>
<reference evidence="2" key="1">
    <citation type="submission" date="2020-02" db="EMBL/GenBank/DDBJ databases">
        <authorList>
            <person name="Meier V. D."/>
        </authorList>
    </citation>
    <scope>NUCLEOTIDE SEQUENCE</scope>
    <source>
        <strain evidence="2">AVDCRST_MAG01</strain>
    </source>
</reference>
<dbReference type="SUPFAM" id="SSF53335">
    <property type="entry name" value="S-adenosyl-L-methionine-dependent methyltransferases"/>
    <property type="match status" value="1"/>
</dbReference>
<sequence>MSAPDQDGARAQNRRSWNAVVGAHDSHRGDLAAFLKAGGSTLFPEESRLLGDLSGLTVAHLQCNSGGDTLSLVRLGAQVTGVDLSDEAVLSARSLSQESGLPARFVRADVYDWLAETARGEERFDVAFASYGVVCWLADLVLWARGIGGILRAGGRFVLVDFHPSAEVFDENWSLARDYPGGGEPLPLEEGVGDYVADSGGALTPAGFAEGIGGFRNPEPCLLFRWGLGEVVTALAGAGLKITALEEYPHSNGERHFSRMRELPGRRMVPPEDVPAVPLMYGIRAEKSGVSR</sequence>
<evidence type="ECO:0000313" key="2">
    <source>
        <dbReference type="EMBL" id="CAA9455411.1"/>
    </source>
</evidence>
<gene>
    <name evidence="2" type="ORF">AVDCRST_MAG01-01-5125</name>
</gene>
<dbReference type="AlphaFoldDB" id="A0A6J4R2Q5"/>
<protein>
    <recommendedName>
        <fullName evidence="1">Methyltransferase type 12 domain-containing protein</fullName>
    </recommendedName>
</protein>
<accession>A0A6J4R2Q5</accession>
<dbReference type="InterPro" id="IPR013217">
    <property type="entry name" value="Methyltransf_12"/>
</dbReference>
<organism evidence="2">
    <name type="scientific">uncultured Rubrobacteraceae bacterium</name>
    <dbReference type="NCBI Taxonomy" id="349277"/>
    <lineage>
        <taxon>Bacteria</taxon>
        <taxon>Bacillati</taxon>
        <taxon>Actinomycetota</taxon>
        <taxon>Rubrobacteria</taxon>
        <taxon>Rubrobacterales</taxon>
        <taxon>Rubrobacteraceae</taxon>
        <taxon>environmental samples</taxon>
    </lineage>
</organism>
<feature type="domain" description="Methyltransferase type 12" evidence="1">
    <location>
        <begin position="61"/>
        <end position="157"/>
    </location>
</feature>
<evidence type="ECO:0000259" key="1">
    <source>
        <dbReference type="Pfam" id="PF08242"/>
    </source>
</evidence>
<dbReference type="Gene3D" id="3.40.50.150">
    <property type="entry name" value="Vaccinia Virus protein VP39"/>
    <property type="match status" value="1"/>
</dbReference>
<dbReference type="InterPro" id="IPR029063">
    <property type="entry name" value="SAM-dependent_MTases_sf"/>
</dbReference>
<dbReference type="Pfam" id="PF08242">
    <property type="entry name" value="Methyltransf_12"/>
    <property type="match status" value="1"/>
</dbReference>
<dbReference type="EMBL" id="CADCUW010000673">
    <property type="protein sequence ID" value="CAA9455411.1"/>
    <property type="molecule type" value="Genomic_DNA"/>
</dbReference>
<name>A0A6J4R2Q5_9ACTN</name>